<reference evidence="4 5" key="1">
    <citation type="submission" date="2017-09" db="EMBL/GenBank/DDBJ databases">
        <title>Depth-based differentiation of microbial function through sediment-hosted aquifers and enrichment of novel symbionts in the deep terrestrial subsurface.</title>
        <authorList>
            <person name="Probst A.J."/>
            <person name="Ladd B."/>
            <person name="Jarett J.K."/>
            <person name="Geller-Mcgrath D.E."/>
            <person name="Sieber C.M."/>
            <person name="Emerson J.B."/>
            <person name="Anantharaman K."/>
            <person name="Thomas B.C."/>
            <person name="Malmstrom R."/>
            <person name="Stieglmeier M."/>
            <person name="Klingl A."/>
            <person name="Woyke T."/>
            <person name="Ryan C.M."/>
            <person name="Banfield J.F."/>
        </authorList>
    </citation>
    <scope>NUCLEOTIDE SEQUENCE [LARGE SCALE GENOMIC DNA]</scope>
    <source>
        <strain evidence="4">CG11_big_fil_rev_8_21_14_0_20_39_9</strain>
    </source>
</reference>
<feature type="domain" description="MurL C-terminal" evidence="2">
    <location>
        <begin position="315"/>
        <end position="410"/>
    </location>
</feature>
<keyword evidence="1" id="KW-0413">Isomerase</keyword>
<dbReference type="GO" id="GO:0051301">
    <property type="term" value="P:cell division"/>
    <property type="evidence" value="ECO:0007669"/>
    <property type="project" value="UniProtKB-KW"/>
</dbReference>
<dbReference type="SUPFAM" id="SSF52402">
    <property type="entry name" value="Adenine nucleotide alpha hydrolases-like"/>
    <property type="match status" value="1"/>
</dbReference>
<sequence length="468" mass="54466">MLNLRKKYPKFVYENYSYGISKNNLEILFSFRVEPDIYFKPKVVIENVDKSQIERVGDRVLNNLVFNLGLMEIPSYWKATCSPVIEIKASPLNSEQIKWWKDLIINGMGQFFYENKIDFRKPNFLTIKTTTKEIRLNTTIVVLRRIGKVLVAVGGGKDSAVTLEILKKAGKNINCFSLNPTEAAAEIMKVGECKKPIIVRRKIDEKLLELNRQGFLNGHTPFSAYLAFLSVLCAVIFGQKYIAFSNERSSNEGNVKYLGKTINHQWSKSFDFEKKFRKYSKKYLAKNLEYFSFLRPLYEIQIAKLFSKYKKYFSVFLSCNEAYKTASGTKLPTKKWCGECSKCLFIFACLHPFVKEKELLKIFGKNLFNNENLLPIMQQLIGKRGFKPFECVGTKKESLVVFYLALRSLKQRRVKLPLLLQYFQEKILPKYLNLDKESKKILNDWNSQHNLPKAFKKILKAKRILFSS</sequence>
<comment type="function">
    <text evidence="1">Cell wall formation. Catalyzes epimerization of the terminal L-glutamate in UDP-N-acetyl-alpha-D-muramoyl-L-alanyl-L-glutamate.</text>
</comment>
<dbReference type="GO" id="GO:0008360">
    <property type="term" value="P:regulation of cell shape"/>
    <property type="evidence" value="ECO:0007669"/>
    <property type="project" value="UniProtKB-KW"/>
</dbReference>
<evidence type="ECO:0000259" key="2">
    <source>
        <dbReference type="Pfam" id="PF26298"/>
    </source>
</evidence>
<evidence type="ECO:0000256" key="1">
    <source>
        <dbReference type="HAMAP-Rule" id="MF_02209"/>
    </source>
</evidence>
<dbReference type="HAMAP" id="MF_02209">
    <property type="entry name" value="MurL"/>
    <property type="match status" value="1"/>
</dbReference>
<dbReference type="Gene3D" id="3.40.50.620">
    <property type="entry name" value="HUPs"/>
    <property type="match status" value="1"/>
</dbReference>
<dbReference type="GO" id="GO:0071555">
    <property type="term" value="P:cell wall organization"/>
    <property type="evidence" value="ECO:0007669"/>
    <property type="project" value="UniProtKB-KW"/>
</dbReference>
<comment type="caution">
    <text evidence="4">The sequence shown here is derived from an EMBL/GenBank/DDBJ whole genome shotgun (WGS) entry which is preliminary data.</text>
</comment>
<feature type="domain" description="MurL N-terminal" evidence="3">
    <location>
        <begin position="5"/>
        <end position="293"/>
    </location>
</feature>
<keyword evidence="1" id="KW-0133">Cell shape</keyword>
<dbReference type="InterPro" id="IPR014729">
    <property type="entry name" value="Rossmann-like_a/b/a_fold"/>
</dbReference>
<dbReference type="GO" id="GO:0016855">
    <property type="term" value="F:racemase and epimerase activity, acting on amino acids and derivatives"/>
    <property type="evidence" value="ECO:0007669"/>
    <property type="project" value="UniProtKB-UniRule"/>
</dbReference>
<comment type="similarity">
    <text evidence="1">Belongs to the MurL family.</text>
</comment>
<gene>
    <name evidence="1" type="primary">murL</name>
    <name evidence="4" type="ORF">COV64_00845</name>
</gene>
<keyword evidence="1" id="KW-0131">Cell cycle</keyword>
<dbReference type="GO" id="GO:0005737">
    <property type="term" value="C:cytoplasm"/>
    <property type="evidence" value="ECO:0007669"/>
    <property type="project" value="UniProtKB-UniRule"/>
</dbReference>
<dbReference type="EC" id="5.1.1.23" evidence="1"/>
<evidence type="ECO:0000313" key="5">
    <source>
        <dbReference type="Proteomes" id="UP000229381"/>
    </source>
</evidence>
<organism evidence="4 5">
    <name type="scientific">Candidatus Nealsonbacteria bacterium CG11_big_fil_rev_8_21_14_0_20_39_9</name>
    <dbReference type="NCBI Taxonomy" id="1974715"/>
    <lineage>
        <taxon>Bacteria</taxon>
        <taxon>Candidatus Nealsoniibacteriota</taxon>
    </lineage>
</organism>
<dbReference type="Pfam" id="PF26299">
    <property type="entry name" value="MurL_N"/>
    <property type="match status" value="1"/>
</dbReference>
<dbReference type="UniPathway" id="UPA00219"/>
<dbReference type="Proteomes" id="UP000229381">
    <property type="component" value="Unassembled WGS sequence"/>
</dbReference>
<comment type="catalytic activity">
    <reaction evidence="1">
        <text>UDP-N-acetyl-alpha-D-muramoyl-L-alanyl-L-glutamate + ATP + H2O = UDP-N-acetyl-alpha-D-muramoyl-L-alanyl-D-glutamate + AMP + diphosphate + H(+)</text>
        <dbReference type="Rhea" id="RHEA:58812"/>
        <dbReference type="ChEBI" id="CHEBI:15377"/>
        <dbReference type="ChEBI" id="CHEBI:15378"/>
        <dbReference type="ChEBI" id="CHEBI:30616"/>
        <dbReference type="ChEBI" id="CHEBI:33019"/>
        <dbReference type="ChEBI" id="CHEBI:83900"/>
        <dbReference type="ChEBI" id="CHEBI:142725"/>
        <dbReference type="ChEBI" id="CHEBI:456215"/>
        <dbReference type="EC" id="5.1.1.23"/>
    </reaction>
</comment>
<keyword evidence="1" id="KW-0961">Cell wall biogenesis/degradation</keyword>
<dbReference type="Pfam" id="PF26298">
    <property type="entry name" value="MurL_epimerase_C"/>
    <property type="match status" value="1"/>
</dbReference>
<keyword evidence="1" id="KW-0573">Peptidoglycan synthesis</keyword>
<name>A0A2H0MPB0_9BACT</name>
<comment type="pathway">
    <text evidence="1">Cell wall biogenesis; peptidoglycan biosynthesis.</text>
</comment>
<protein>
    <recommendedName>
        <fullName evidence="1">UDP-N-acetyl-alpha-D-muramoyl-L-alanyl-L-glutamate epimerase</fullName>
        <ecNumber evidence="1">5.1.1.23</ecNumber>
    </recommendedName>
    <alternativeName>
        <fullName evidence="1">UDP-MurNAc-L-Ala-L-Glu epimerase</fullName>
    </alternativeName>
</protein>
<accession>A0A2H0MPB0</accession>
<dbReference type="InterPro" id="IPR043689">
    <property type="entry name" value="MurL"/>
</dbReference>
<evidence type="ECO:0000313" key="4">
    <source>
        <dbReference type="EMBL" id="PIQ98517.1"/>
    </source>
</evidence>
<proteinExistence type="inferred from homology"/>
<dbReference type="GO" id="GO:0009252">
    <property type="term" value="P:peptidoglycan biosynthetic process"/>
    <property type="evidence" value="ECO:0007669"/>
    <property type="project" value="UniProtKB-UniRule"/>
</dbReference>
<dbReference type="InterPro" id="IPR058741">
    <property type="entry name" value="MurL_C"/>
</dbReference>
<dbReference type="EMBL" id="PCWI01000019">
    <property type="protein sequence ID" value="PIQ98517.1"/>
    <property type="molecule type" value="Genomic_DNA"/>
</dbReference>
<evidence type="ECO:0000259" key="3">
    <source>
        <dbReference type="Pfam" id="PF26299"/>
    </source>
</evidence>
<dbReference type="InterPro" id="IPR058740">
    <property type="entry name" value="MurL_N"/>
</dbReference>
<keyword evidence="1" id="KW-0132">Cell division</keyword>
<dbReference type="AlphaFoldDB" id="A0A2H0MPB0"/>